<dbReference type="AlphaFoldDB" id="A0A2A2PU22"/>
<accession>A0A2A2PU22</accession>
<proteinExistence type="predicted"/>
<name>A0A2A2PU22_9PSED</name>
<reference evidence="2 3" key="1">
    <citation type="submission" date="2017-08" db="EMBL/GenBank/DDBJ databases">
        <title>Draft Genome Sequence of Pseudomonas moraviensis TYU6, isolated from Taxus cuspidata by using PacBio Single-Molecule Real-Time Technology.</title>
        <authorList>
            <person name="Baek K.-H."/>
            <person name="Mishra A.K."/>
        </authorList>
    </citation>
    <scope>NUCLEOTIDE SEQUENCE [LARGE SCALE GENOMIC DNA]</scope>
    <source>
        <strain evidence="2 3">TYU6</strain>
    </source>
</reference>
<dbReference type="EMBL" id="NRST01000001">
    <property type="protein sequence ID" value="PAW58711.1"/>
    <property type="molecule type" value="Genomic_DNA"/>
</dbReference>
<dbReference type="Proteomes" id="UP000217830">
    <property type="component" value="Unassembled WGS sequence"/>
</dbReference>
<sequence length="392" mass="43011">MSIYEVNGDASVAPASNTSPVADDSGGRGLLSLKVDGENFEFCYRPASAPAPAPVSWLPAPMIEVMEGGMLDPTLNQAFVRVAPYPNMVCGDKLVLHWQGLDDEGLSYIHEITRTVSEGQVGQELVFVVKGLHIAALERGSLEVFWTLYSVALPEPLSSRRLQLDVGDPEPDLLAPILEDTVGGTLDPDRVPQGTGVIVRPYARMAVGDRVILSWQGDEGLPVINDVLLVEQFAVSEALSFWIPAHCIAPHRMHEVSVSYRVESGSAQVRQSANLRVLIAPLMRGDLAAPQVLEAQDGELEVVDAEDGITVVIDNAQAEEGELVYLKCDGEYFSHRDDRDITRETAGQPVVFIVPYRFWREHRETVVQVSYSVERLDDVSQASEVTRIRVRA</sequence>
<organism evidence="2 3">
    <name type="scientific">Pseudomonas moraviensis</name>
    <dbReference type="NCBI Taxonomy" id="321662"/>
    <lineage>
        <taxon>Bacteria</taxon>
        <taxon>Pseudomonadati</taxon>
        <taxon>Pseudomonadota</taxon>
        <taxon>Gammaproteobacteria</taxon>
        <taxon>Pseudomonadales</taxon>
        <taxon>Pseudomonadaceae</taxon>
        <taxon>Pseudomonas</taxon>
    </lineage>
</organism>
<gene>
    <name evidence="2" type="ORF">CKQ80_26585</name>
</gene>
<evidence type="ECO:0000256" key="1">
    <source>
        <dbReference type="SAM" id="MobiDB-lite"/>
    </source>
</evidence>
<evidence type="ECO:0000313" key="3">
    <source>
        <dbReference type="Proteomes" id="UP000217830"/>
    </source>
</evidence>
<keyword evidence="3" id="KW-1185">Reference proteome</keyword>
<feature type="region of interest" description="Disordered" evidence="1">
    <location>
        <begin position="1"/>
        <end position="25"/>
    </location>
</feature>
<protein>
    <submittedName>
        <fullName evidence="2">Uncharacterized protein</fullName>
    </submittedName>
</protein>
<evidence type="ECO:0000313" key="2">
    <source>
        <dbReference type="EMBL" id="PAW58711.1"/>
    </source>
</evidence>
<dbReference type="RefSeq" id="WP_080963284.1">
    <property type="nucleotide sequence ID" value="NZ_NRSS01000004.1"/>
</dbReference>
<comment type="caution">
    <text evidence="2">The sequence shown here is derived from an EMBL/GenBank/DDBJ whole genome shotgun (WGS) entry which is preliminary data.</text>
</comment>